<dbReference type="SUPFAM" id="SSF52540">
    <property type="entry name" value="P-loop containing nucleoside triphosphate hydrolases"/>
    <property type="match status" value="1"/>
</dbReference>
<evidence type="ECO:0000259" key="1">
    <source>
        <dbReference type="Pfam" id="PF13175"/>
    </source>
</evidence>
<dbReference type="EMBL" id="QGTZ01000008">
    <property type="protein sequence ID" value="PWW37872.1"/>
    <property type="molecule type" value="Genomic_DNA"/>
</dbReference>
<dbReference type="PANTHER" id="PTHR43581:SF4">
    <property type="entry name" value="ATP_GTP PHOSPHATASE"/>
    <property type="match status" value="1"/>
</dbReference>
<dbReference type="Proteomes" id="UP000247078">
    <property type="component" value="Unassembled WGS sequence"/>
</dbReference>
<evidence type="ECO:0000313" key="3">
    <source>
        <dbReference type="Proteomes" id="UP000247078"/>
    </source>
</evidence>
<dbReference type="Gene3D" id="3.40.50.300">
    <property type="entry name" value="P-loop containing nucleotide triphosphate hydrolases"/>
    <property type="match status" value="1"/>
</dbReference>
<dbReference type="InterPro" id="IPR041685">
    <property type="entry name" value="AAA_GajA/Old/RecF-like"/>
</dbReference>
<organism evidence="2 3">
    <name type="scientific">Paenibacillus pabuli</name>
    <dbReference type="NCBI Taxonomy" id="1472"/>
    <lineage>
        <taxon>Bacteria</taxon>
        <taxon>Bacillati</taxon>
        <taxon>Bacillota</taxon>
        <taxon>Bacilli</taxon>
        <taxon>Bacillales</taxon>
        <taxon>Paenibacillaceae</taxon>
        <taxon>Paenibacillus</taxon>
    </lineage>
</organism>
<gene>
    <name evidence="2" type="ORF">DET56_10865</name>
</gene>
<dbReference type="Pfam" id="PF13175">
    <property type="entry name" value="AAA_15"/>
    <property type="match status" value="1"/>
</dbReference>
<protein>
    <submittedName>
        <fullName evidence="2">AAA ATPase-like protein</fullName>
    </submittedName>
</protein>
<dbReference type="RefSeq" id="WP_110000365.1">
    <property type="nucleotide sequence ID" value="NZ_QGTZ01000008.1"/>
</dbReference>
<evidence type="ECO:0000313" key="2">
    <source>
        <dbReference type="EMBL" id="PWW37872.1"/>
    </source>
</evidence>
<comment type="caution">
    <text evidence="2">The sequence shown here is derived from an EMBL/GenBank/DDBJ whole genome shotgun (WGS) entry which is preliminary data.</text>
</comment>
<dbReference type="InterPro" id="IPR051396">
    <property type="entry name" value="Bact_Antivir_Def_Nuclease"/>
</dbReference>
<reference evidence="2 3" key="1">
    <citation type="submission" date="2018-05" db="EMBL/GenBank/DDBJ databases">
        <title>Freshwater and sediment microbial communities from various areas in North America, analyzing microbe dynamics in response to fracking.</title>
        <authorList>
            <person name="Lamendella R."/>
        </authorList>
    </citation>
    <scope>NUCLEOTIDE SEQUENCE [LARGE SCALE GENOMIC DNA]</scope>
    <source>
        <strain evidence="2 3">DB-3</strain>
    </source>
</reference>
<dbReference type="InterPro" id="IPR027417">
    <property type="entry name" value="P-loop_NTPase"/>
</dbReference>
<dbReference type="AlphaFoldDB" id="A0A855Y456"/>
<accession>A0A855Y456</accession>
<sequence length="701" mass="78552">MKLISFRVTQFRSVEDSGWINASDVTAFIGTNESGKTNLLVPLWKLNPAKDGEINAIQDYPRDQYHIIRAKHWKPVFIAARFQLSEQLSDTISTMTRLPRDQVNQVIVKKNYDGKFYVEFPEAKGPLKPETQLVRDKMTQTVQDIKDIPTTLKADETLKENILQVLETALSAVEGVGEQTVDLSVLTQLKDILNAIDLSKAARRSSVSPRFGQLVDELEEMIEAVDVPEPEDNEEVNSLITENLPYFVYYSNYGNLDSEIYLPHVIQNMNRNDLGVKEAAKARTLKVLFNFVKLKPQEILDLGQDVAPGSSPTQDQIEAVAEKKKERDVLLQSASTELTSKFREWWKQGDYRFRFQADGNHFRIWVSDDKRPEDIELEGRSTGLQWFLSFYLVFLVESQSSHKGAILLLDEPGNSLHPIAQRDLSAFFENLSKTNQILYTTHSPFMVDPNHLDRVKAVYVDTTGSTAVSANLRAPEGQVKQTQSIYPVHAALGLSVSDTLLQGCISVIVEGASDQYYLSAIKNFLIGKGLILPNREIIFIPSGGVKGIAAVVSIISGKDQTLPFVLLDGDGPGLSGARKLRDSAFESSPHNVMVVSDYVGIEGAEIEDLFPVVLISDIVTRMLPRPADLDEDFLDIVQSGIPIVQQIENYASKNSIDLQKGWKVELAQRVKTQLLKERVANQIDDSTMELWGKIFREVLEP</sequence>
<feature type="domain" description="Endonuclease GajA/Old nuclease/RecF-like AAA" evidence="1">
    <location>
        <begin position="1"/>
        <end position="447"/>
    </location>
</feature>
<dbReference type="CDD" id="cd00267">
    <property type="entry name" value="ABC_ATPase"/>
    <property type="match status" value="1"/>
</dbReference>
<proteinExistence type="predicted"/>
<name>A0A855Y456_9BACL</name>
<dbReference type="PANTHER" id="PTHR43581">
    <property type="entry name" value="ATP/GTP PHOSPHATASE"/>
    <property type="match status" value="1"/>
</dbReference>